<keyword evidence="2" id="KW-1185">Reference proteome</keyword>
<accession>A0A9Q1CJD6</accession>
<dbReference type="Proteomes" id="UP001152320">
    <property type="component" value="Chromosome 3"/>
</dbReference>
<dbReference type="EMBL" id="JAIZAY010000003">
    <property type="protein sequence ID" value="KAJ8046026.1"/>
    <property type="molecule type" value="Genomic_DNA"/>
</dbReference>
<reference evidence="1" key="1">
    <citation type="submission" date="2021-10" db="EMBL/GenBank/DDBJ databases">
        <title>Tropical sea cucumber genome reveals ecological adaptation and Cuvierian tubules defense mechanism.</title>
        <authorList>
            <person name="Chen T."/>
        </authorList>
    </citation>
    <scope>NUCLEOTIDE SEQUENCE</scope>
    <source>
        <strain evidence="1">Nanhai2018</strain>
        <tissue evidence="1">Muscle</tissue>
    </source>
</reference>
<sequence>MNNLCVSERFGTSDHNIITFDLTCNVNVTNHKTSVHNFIKVDYSAINLFLQDFTGFIHFLTE</sequence>
<name>A0A9Q1CJD6_HOLLE</name>
<gene>
    <name evidence="1" type="ORF">HOLleu_09178</name>
</gene>
<evidence type="ECO:0000313" key="1">
    <source>
        <dbReference type="EMBL" id="KAJ8046026.1"/>
    </source>
</evidence>
<comment type="caution">
    <text evidence="1">The sequence shown here is derived from an EMBL/GenBank/DDBJ whole genome shotgun (WGS) entry which is preliminary data.</text>
</comment>
<organism evidence="1 2">
    <name type="scientific">Holothuria leucospilota</name>
    <name type="common">Black long sea cucumber</name>
    <name type="synonym">Mertensiothuria leucospilota</name>
    <dbReference type="NCBI Taxonomy" id="206669"/>
    <lineage>
        <taxon>Eukaryota</taxon>
        <taxon>Metazoa</taxon>
        <taxon>Echinodermata</taxon>
        <taxon>Eleutherozoa</taxon>
        <taxon>Echinozoa</taxon>
        <taxon>Holothuroidea</taxon>
        <taxon>Aspidochirotacea</taxon>
        <taxon>Aspidochirotida</taxon>
        <taxon>Holothuriidae</taxon>
        <taxon>Holothuria</taxon>
    </lineage>
</organism>
<protein>
    <submittedName>
        <fullName evidence="1">Uncharacterized protein</fullName>
    </submittedName>
</protein>
<evidence type="ECO:0000313" key="2">
    <source>
        <dbReference type="Proteomes" id="UP001152320"/>
    </source>
</evidence>
<dbReference type="AlphaFoldDB" id="A0A9Q1CJD6"/>
<proteinExistence type="predicted"/>